<evidence type="ECO:0000313" key="10">
    <source>
        <dbReference type="Proteomes" id="UP000565724"/>
    </source>
</evidence>
<comment type="subcellular location">
    <subcellularLocation>
        <location evidence="1 7">Cell membrane</location>
        <topology evidence="1 7">Multi-pass membrane protein</topology>
    </subcellularLocation>
</comment>
<feature type="transmembrane region" description="Helical" evidence="7">
    <location>
        <begin position="229"/>
        <end position="248"/>
    </location>
</feature>
<keyword evidence="3" id="KW-1003">Cell membrane</keyword>
<reference evidence="9 10" key="1">
    <citation type="submission" date="2020-05" db="EMBL/GenBank/DDBJ databases">
        <title>Genome Sequencing of Type Strains.</title>
        <authorList>
            <person name="Lemaire J.F."/>
            <person name="Inderbitzin P."/>
            <person name="Gregorio O.A."/>
            <person name="Collins S.B."/>
            <person name="Wespe N."/>
            <person name="Knight-Connoni V."/>
        </authorList>
    </citation>
    <scope>NUCLEOTIDE SEQUENCE [LARGE SCALE GENOMIC DNA]</scope>
    <source>
        <strain evidence="9 10">ATCC 25174</strain>
    </source>
</reference>
<protein>
    <submittedName>
        <fullName evidence="9">Sugar ABC transporter permease</fullName>
    </submittedName>
</protein>
<gene>
    <name evidence="9" type="ORF">HP550_15840</name>
</gene>
<feature type="transmembrane region" description="Helical" evidence="7">
    <location>
        <begin position="127"/>
        <end position="147"/>
    </location>
</feature>
<evidence type="ECO:0000256" key="4">
    <source>
        <dbReference type="ARBA" id="ARBA00022692"/>
    </source>
</evidence>
<evidence type="ECO:0000256" key="2">
    <source>
        <dbReference type="ARBA" id="ARBA00022448"/>
    </source>
</evidence>
<evidence type="ECO:0000256" key="7">
    <source>
        <dbReference type="RuleBase" id="RU363032"/>
    </source>
</evidence>
<dbReference type="GO" id="GO:0005886">
    <property type="term" value="C:plasma membrane"/>
    <property type="evidence" value="ECO:0007669"/>
    <property type="project" value="UniProtKB-SubCell"/>
</dbReference>
<evidence type="ECO:0000256" key="3">
    <source>
        <dbReference type="ARBA" id="ARBA00022475"/>
    </source>
</evidence>
<keyword evidence="2 7" id="KW-0813">Transport</keyword>
<dbReference type="Pfam" id="PF00528">
    <property type="entry name" value="BPD_transp_1"/>
    <property type="match status" value="1"/>
</dbReference>
<accession>A0A7Y6DXN7</accession>
<evidence type="ECO:0000259" key="8">
    <source>
        <dbReference type="PROSITE" id="PS50928"/>
    </source>
</evidence>
<organism evidence="9 10">
    <name type="scientific">Cellulomonas humilata</name>
    <dbReference type="NCBI Taxonomy" id="144055"/>
    <lineage>
        <taxon>Bacteria</taxon>
        <taxon>Bacillati</taxon>
        <taxon>Actinomycetota</taxon>
        <taxon>Actinomycetes</taxon>
        <taxon>Micrococcales</taxon>
        <taxon>Cellulomonadaceae</taxon>
        <taxon>Cellulomonas</taxon>
    </lineage>
</organism>
<evidence type="ECO:0000256" key="6">
    <source>
        <dbReference type="ARBA" id="ARBA00023136"/>
    </source>
</evidence>
<dbReference type="InterPro" id="IPR051393">
    <property type="entry name" value="ABC_transporter_permease"/>
</dbReference>
<dbReference type="AlphaFoldDB" id="A0A7Y6DXN7"/>
<dbReference type="EMBL" id="JABMCI010000068">
    <property type="protein sequence ID" value="NUU18726.1"/>
    <property type="molecule type" value="Genomic_DNA"/>
</dbReference>
<comment type="caution">
    <text evidence="9">The sequence shown here is derived from an EMBL/GenBank/DDBJ whole genome shotgun (WGS) entry which is preliminary data.</text>
</comment>
<feature type="transmembrane region" description="Helical" evidence="7">
    <location>
        <begin position="93"/>
        <end position="115"/>
    </location>
</feature>
<dbReference type="Gene3D" id="1.10.3720.10">
    <property type="entry name" value="MetI-like"/>
    <property type="match status" value="1"/>
</dbReference>
<evidence type="ECO:0000313" key="9">
    <source>
        <dbReference type="EMBL" id="NUU18726.1"/>
    </source>
</evidence>
<evidence type="ECO:0000256" key="5">
    <source>
        <dbReference type="ARBA" id="ARBA00022989"/>
    </source>
</evidence>
<keyword evidence="10" id="KW-1185">Reference proteome</keyword>
<dbReference type="CDD" id="cd06261">
    <property type="entry name" value="TM_PBP2"/>
    <property type="match status" value="1"/>
</dbReference>
<feature type="transmembrane region" description="Helical" evidence="7">
    <location>
        <begin position="281"/>
        <end position="301"/>
    </location>
</feature>
<dbReference type="InterPro" id="IPR035906">
    <property type="entry name" value="MetI-like_sf"/>
</dbReference>
<keyword evidence="6 7" id="KW-0472">Membrane</keyword>
<comment type="similarity">
    <text evidence="7">Belongs to the binding-protein-dependent transport system permease family.</text>
</comment>
<dbReference type="SUPFAM" id="SSF161098">
    <property type="entry name" value="MetI-like"/>
    <property type="match status" value="1"/>
</dbReference>
<keyword evidence="4 7" id="KW-0812">Transmembrane</keyword>
<dbReference type="GO" id="GO:0055085">
    <property type="term" value="P:transmembrane transport"/>
    <property type="evidence" value="ECO:0007669"/>
    <property type="project" value="InterPro"/>
</dbReference>
<dbReference type="RefSeq" id="WP_175348647.1">
    <property type="nucleotide sequence ID" value="NZ_JABMCI010000068.1"/>
</dbReference>
<dbReference type="InterPro" id="IPR000515">
    <property type="entry name" value="MetI-like"/>
</dbReference>
<dbReference type="PANTHER" id="PTHR30193">
    <property type="entry name" value="ABC TRANSPORTER PERMEASE PROTEIN"/>
    <property type="match status" value="1"/>
</dbReference>
<dbReference type="PROSITE" id="PS50928">
    <property type="entry name" value="ABC_TM1"/>
    <property type="match status" value="1"/>
</dbReference>
<sequence>MTVLAPPRLQAPPVTGPSRRHRGGWVPYAFVAPAMVVLVAFAVLPILVAGVVSTTDMDISGLADPSSVSFVGLENYRRLLADPQFWNALRTTGAFTVVGVPVIVVASLAVALLLHRSGGRLASTLRAFYFLPAITAIVAVALVWGYLYNSQFGLLNYLLSLVGLGPVPWLSDPTWARFSVGLVAVWRATGLNIIIFLAALQGIPHEYDEAAQLDGATELQRTRRITVPLLRFAIFFVTVTTVISWLQFFDEPYVLTQGGPNDATTSISLYIYEQGFRYNQFGFASAGSLVLFVIIAIVTVVQLRLRGSDDH</sequence>
<feature type="domain" description="ABC transmembrane type-1" evidence="8">
    <location>
        <begin position="89"/>
        <end position="302"/>
    </location>
</feature>
<name>A0A7Y6DXN7_9CELL</name>
<proteinExistence type="inferred from homology"/>
<evidence type="ECO:0000256" key="1">
    <source>
        <dbReference type="ARBA" id="ARBA00004651"/>
    </source>
</evidence>
<feature type="transmembrane region" description="Helical" evidence="7">
    <location>
        <begin position="178"/>
        <end position="200"/>
    </location>
</feature>
<keyword evidence="5 7" id="KW-1133">Transmembrane helix</keyword>
<feature type="transmembrane region" description="Helical" evidence="7">
    <location>
        <begin position="28"/>
        <end position="52"/>
    </location>
</feature>
<dbReference type="Proteomes" id="UP000565724">
    <property type="component" value="Unassembled WGS sequence"/>
</dbReference>
<dbReference type="PANTHER" id="PTHR30193:SF37">
    <property type="entry name" value="INNER MEMBRANE ABC TRANSPORTER PERMEASE PROTEIN YCJO"/>
    <property type="match status" value="1"/>
</dbReference>